<sequence>MPTYAPSFLSENQPKDLCFAKIKMKLIWGIQTTQGAEGAGAERRKLRGVSEFLKPGLGVGGWEARRTNLEEDKRRDGTSLITEASREQICWSQQLGTAVKDEFQWLDLQANMEQSSQLPHWLLVPLGIVLPSSTV</sequence>
<dbReference type="Proteomes" id="UP000796761">
    <property type="component" value="Unassembled WGS sequence"/>
</dbReference>
<comment type="caution">
    <text evidence="1">The sequence shown here is derived from an EMBL/GenBank/DDBJ whole genome shotgun (WGS) entry which is preliminary data.</text>
</comment>
<proteinExistence type="predicted"/>
<keyword evidence="2" id="KW-1185">Reference proteome</keyword>
<name>A0A8K1GMF1_9PASS</name>
<organism evidence="1 2">
    <name type="scientific">Zosterops borbonicus</name>
    <dbReference type="NCBI Taxonomy" id="364589"/>
    <lineage>
        <taxon>Eukaryota</taxon>
        <taxon>Metazoa</taxon>
        <taxon>Chordata</taxon>
        <taxon>Craniata</taxon>
        <taxon>Vertebrata</taxon>
        <taxon>Euteleostomi</taxon>
        <taxon>Archelosauria</taxon>
        <taxon>Archosauria</taxon>
        <taxon>Dinosauria</taxon>
        <taxon>Saurischia</taxon>
        <taxon>Theropoda</taxon>
        <taxon>Coelurosauria</taxon>
        <taxon>Aves</taxon>
        <taxon>Neognathae</taxon>
        <taxon>Neoaves</taxon>
        <taxon>Telluraves</taxon>
        <taxon>Australaves</taxon>
        <taxon>Passeriformes</taxon>
        <taxon>Sylvioidea</taxon>
        <taxon>Zosteropidae</taxon>
        <taxon>Zosterops</taxon>
    </lineage>
</organism>
<dbReference type="EMBL" id="SWJQ01000144">
    <property type="protein sequence ID" value="TRZ20618.1"/>
    <property type="molecule type" value="Genomic_DNA"/>
</dbReference>
<reference evidence="1" key="1">
    <citation type="submission" date="2019-04" db="EMBL/GenBank/DDBJ databases">
        <title>Genome assembly of Zosterops borbonicus 15179.</title>
        <authorList>
            <person name="Leroy T."/>
            <person name="Anselmetti Y."/>
            <person name="Tilak M.-K."/>
            <person name="Nabholz B."/>
        </authorList>
    </citation>
    <scope>NUCLEOTIDE SEQUENCE</scope>
    <source>
        <strain evidence="1">HGM_15179</strain>
        <tissue evidence="1">Muscle</tissue>
    </source>
</reference>
<gene>
    <name evidence="1" type="ORF">HGM15179_006515</name>
</gene>
<dbReference type="AlphaFoldDB" id="A0A8K1GMF1"/>
<protein>
    <submittedName>
        <fullName evidence="1">Uncharacterized protein</fullName>
    </submittedName>
</protein>
<evidence type="ECO:0000313" key="2">
    <source>
        <dbReference type="Proteomes" id="UP000796761"/>
    </source>
</evidence>
<evidence type="ECO:0000313" key="1">
    <source>
        <dbReference type="EMBL" id="TRZ20618.1"/>
    </source>
</evidence>
<accession>A0A8K1GMF1</accession>